<dbReference type="Proteomes" id="UP000314294">
    <property type="component" value="Unassembled WGS sequence"/>
</dbReference>
<proteinExistence type="predicted"/>
<reference evidence="1 2" key="1">
    <citation type="submission" date="2019-03" db="EMBL/GenBank/DDBJ databases">
        <title>First draft genome of Liparis tanakae, snailfish: a comprehensive survey of snailfish specific genes.</title>
        <authorList>
            <person name="Kim W."/>
            <person name="Song I."/>
            <person name="Jeong J.-H."/>
            <person name="Kim D."/>
            <person name="Kim S."/>
            <person name="Ryu S."/>
            <person name="Song J.Y."/>
            <person name="Lee S.K."/>
        </authorList>
    </citation>
    <scope>NUCLEOTIDE SEQUENCE [LARGE SCALE GENOMIC DNA]</scope>
    <source>
        <tissue evidence="1">Muscle</tissue>
    </source>
</reference>
<dbReference type="AlphaFoldDB" id="A0A4Z2HN20"/>
<organism evidence="1 2">
    <name type="scientific">Liparis tanakae</name>
    <name type="common">Tanaka's snailfish</name>
    <dbReference type="NCBI Taxonomy" id="230148"/>
    <lineage>
        <taxon>Eukaryota</taxon>
        <taxon>Metazoa</taxon>
        <taxon>Chordata</taxon>
        <taxon>Craniata</taxon>
        <taxon>Vertebrata</taxon>
        <taxon>Euteleostomi</taxon>
        <taxon>Actinopterygii</taxon>
        <taxon>Neopterygii</taxon>
        <taxon>Teleostei</taxon>
        <taxon>Neoteleostei</taxon>
        <taxon>Acanthomorphata</taxon>
        <taxon>Eupercaria</taxon>
        <taxon>Perciformes</taxon>
        <taxon>Cottioidei</taxon>
        <taxon>Cottales</taxon>
        <taxon>Liparidae</taxon>
        <taxon>Liparis</taxon>
    </lineage>
</organism>
<protein>
    <submittedName>
        <fullName evidence="1">Uncharacterized protein</fullName>
    </submittedName>
</protein>
<accession>A0A4Z2HN20</accession>
<name>A0A4Z2HN20_9TELE</name>
<evidence type="ECO:0000313" key="1">
    <source>
        <dbReference type="EMBL" id="TNN67147.1"/>
    </source>
</evidence>
<dbReference type="EMBL" id="SRLO01000209">
    <property type="protein sequence ID" value="TNN67147.1"/>
    <property type="molecule type" value="Genomic_DNA"/>
</dbReference>
<evidence type="ECO:0000313" key="2">
    <source>
        <dbReference type="Proteomes" id="UP000314294"/>
    </source>
</evidence>
<keyword evidence="2" id="KW-1185">Reference proteome</keyword>
<sequence>MSHIPKSNESSEICKDKHVLFCRNLVYRIQHSNSSKGGGEYSPVPSIKADLARLQLGDITDTLHIRSRFRTPPP</sequence>
<comment type="caution">
    <text evidence="1">The sequence shown here is derived from an EMBL/GenBank/DDBJ whole genome shotgun (WGS) entry which is preliminary data.</text>
</comment>
<gene>
    <name evidence="1" type="ORF">EYF80_022677</name>
</gene>